<keyword evidence="2" id="KW-0449">Lipoprotein</keyword>
<dbReference type="Pfam" id="PF19292">
    <property type="entry name" value="KPBB_C"/>
    <property type="match status" value="1"/>
</dbReference>
<dbReference type="InterPro" id="IPR045583">
    <property type="entry name" value="KPBA/B_C"/>
</dbReference>
<accession>A0A177AWP3</accession>
<proteinExistence type="inferred from homology"/>
<dbReference type="GO" id="GO:0005886">
    <property type="term" value="C:plasma membrane"/>
    <property type="evidence" value="ECO:0007669"/>
    <property type="project" value="UniProtKB-SubCell"/>
</dbReference>
<dbReference type="EMBL" id="LWCA01000942">
    <property type="protein sequence ID" value="OAF66405.1"/>
    <property type="molecule type" value="Genomic_DNA"/>
</dbReference>
<evidence type="ECO:0000313" key="4">
    <source>
        <dbReference type="EMBL" id="OAF66405.1"/>
    </source>
</evidence>
<name>A0A177AWP3_9BILA</name>
<feature type="domain" description="Phosphorylase b kinase regulatory subunit alpha/beta C-terminal" evidence="3">
    <location>
        <begin position="71"/>
        <end position="196"/>
    </location>
</feature>
<organism evidence="4 5">
    <name type="scientific">Intoshia linei</name>
    <dbReference type="NCBI Taxonomy" id="1819745"/>
    <lineage>
        <taxon>Eukaryota</taxon>
        <taxon>Metazoa</taxon>
        <taxon>Spiralia</taxon>
        <taxon>Lophotrochozoa</taxon>
        <taxon>Mesozoa</taxon>
        <taxon>Orthonectida</taxon>
        <taxon>Rhopaluridae</taxon>
        <taxon>Intoshia</taxon>
    </lineage>
</organism>
<evidence type="ECO:0000256" key="1">
    <source>
        <dbReference type="ARBA" id="ARBA00023277"/>
    </source>
</evidence>
<dbReference type="GO" id="GO:0005516">
    <property type="term" value="F:calmodulin binding"/>
    <property type="evidence" value="ECO:0007669"/>
    <property type="project" value="UniProtKB-KW"/>
</dbReference>
<keyword evidence="2" id="KW-0636">Prenylation</keyword>
<sequence>MNLSPYELKFLLYNILSVKEFSLQKYNEDDLTDTSKSDDFNSISNKVVYTEKWKWCMGYQYSNLVEIDNLSISDYSSNISISEMVNQKEDTKVKGCIDNRKCKNMWIRRRTYDASLNRIPVGFYDGVWHLLTLCDEIQFESKSLYKEIINEMTPCETQFALMVENVLSCIQKLEYKQLLIETVMMFMSIHKNSSKLLEKEIPRILNIDFFLVKANQFFMNDLIKKLVVDQKNNETEKISNCLDNKDKIDKCLQLDLYNISIYFYNLPPIGIYGSMNYITSAILTELTNEK</sequence>
<gene>
    <name evidence="4" type="ORF">A3Q56_05835</name>
</gene>
<protein>
    <recommendedName>
        <fullName evidence="2">Phosphorylase b kinase regulatory subunit</fullName>
    </recommendedName>
</protein>
<keyword evidence="5" id="KW-1185">Reference proteome</keyword>
<dbReference type="PANTHER" id="PTHR10749">
    <property type="entry name" value="PHOSPHORYLASE B KINASE REGULATORY SUBUNIT"/>
    <property type="match status" value="1"/>
</dbReference>
<evidence type="ECO:0000259" key="3">
    <source>
        <dbReference type="Pfam" id="PF19292"/>
    </source>
</evidence>
<keyword evidence="2" id="KW-1003">Cell membrane</keyword>
<comment type="similarity">
    <text evidence="2">Belongs to the phosphorylase b kinase regulatory chain family.</text>
</comment>
<evidence type="ECO:0000313" key="5">
    <source>
        <dbReference type="Proteomes" id="UP000078046"/>
    </source>
</evidence>
<keyword evidence="2" id="KW-0112">Calmodulin-binding</keyword>
<dbReference type="Proteomes" id="UP000078046">
    <property type="component" value="Unassembled WGS sequence"/>
</dbReference>
<keyword evidence="1 2" id="KW-0119">Carbohydrate metabolism</keyword>
<dbReference type="PANTHER" id="PTHR10749:SF8">
    <property type="entry name" value="PHOSPHORYLASE B KINASE REGULATORY SUBUNIT BETA"/>
    <property type="match status" value="1"/>
</dbReference>
<dbReference type="GO" id="GO:0005977">
    <property type="term" value="P:glycogen metabolic process"/>
    <property type="evidence" value="ECO:0007669"/>
    <property type="project" value="UniProtKB-UniPathway"/>
</dbReference>
<comment type="pathway">
    <text evidence="2">Glycan biosynthesis; glycogen metabolism.</text>
</comment>
<keyword evidence="2" id="KW-0472">Membrane</keyword>
<evidence type="ECO:0000256" key="2">
    <source>
        <dbReference type="RuleBase" id="RU364123"/>
    </source>
</evidence>
<dbReference type="InterPro" id="IPR008734">
    <property type="entry name" value="PHK_A/B_su"/>
</dbReference>
<reference evidence="4 5" key="1">
    <citation type="submission" date="2016-04" db="EMBL/GenBank/DDBJ databases">
        <title>The genome of Intoshia linei affirms orthonectids as highly simplified spiralians.</title>
        <authorList>
            <person name="Mikhailov K.V."/>
            <person name="Slusarev G.S."/>
            <person name="Nikitin M.A."/>
            <person name="Logacheva M.D."/>
            <person name="Penin A."/>
            <person name="Aleoshin V."/>
            <person name="Panchin Y.V."/>
        </authorList>
    </citation>
    <scope>NUCLEOTIDE SEQUENCE [LARGE SCALE GENOMIC DNA]</scope>
    <source>
        <strain evidence="4">Intl2013</strain>
        <tissue evidence="4">Whole animal</tissue>
    </source>
</reference>
<comment type="function">
    <text evidence="2">Phosphorylase b kinase catalyzes the phosphorylation of serine in certain substrates, including troponin I.</text>
</comment>
<dbReference type="OrthoDB" id="5971574at2759"/>
<dbReference type="GO" id="GO:0005964">
    <property type="term" value="C:phosphorylase kinase complex"/>
    <property type="evidence" value="ECO:0007669"/>
    <property type="project" value="TreeGrafter"/>
</dbReference>
<dbReference type="UniPathway" id="UPA00163"/>
<keyword evidence="2" id="KW-0321">Glycogen metabolism</keyword>
<dbReference type="AlphaFoldDB" id="A0A177AWP3"/>
<comment type="caution">
    <text evidence="4">The sequence shown here is derived from an EMBL/GenBank/DDBJ whole genome shotgun (WGS) entry which is preliminary data.</text>
</comment>
<comment type="subcellular location">
    <subcellularLocation>
        <location evidence="2">Cell membrane</location>
        <topology evidence="2">Lipid-anchor</topology>
        <orientation evidence="2">Cytoplasmic side</orientation>
    </subcellularLocation>
</comment>